<sequence>MNNTATNTAPCPTVRKQIGKTTYIVRVHFSQTAKETMEDKIKRLLREEVRKM</sequence>
<evidence type="ECO:0008006" key="3">
    <source>
        <dbReference type="Google" id="ProtNLM"/>
    </source>
</evidence>
<dbReference type="OrthoDB" id="9804138at2"/>
<gene>
    <name evidence="1" type="ORF">C4N22_04840</name>
</gene>
<organism evidence="1 2">
    <name type="scientific">Faecalibacterium prausnitzii</name>
    <dbReference type="NCBI Taxonomy" id="853"/>
    <lineage>
        <taxon>Bacteria</taxon>
        <taxon>Bacillati</taxon>
        <taxon>Bacillota</taxon>
        <taxon>Clostridia</taxon>
        <taxon>Eubacteriales</taxon>
        <taxon>Oscillospiraceae</taxon>
        <taxon>Faecalibacterium</taxon>
    </lineage>
</organism>
<dbReference type="GeneID" id="72464246"/>
<dbReference type="InterPro" id="IPR026990">
    <property type="entry name" value="TnpW"/>
</dbReference>
<dbReference type="Proteomes" id="UP000250583">
    <property type="component" value="Unassembled WGS sequence"/>
</dbReference>
<dbReference type="EMBL" id="PRLE01000002">
    <property type="protein sequence ID" value="RAW60229.1"/>
    <property type="molecule type" value="Genomic_DNA"/>
</dbReference>
<dbReference type="RefSeq" id="WP_009243220.1">
    <property type="nucleotide sequence ID" value="NZ_CP170812.1"/>
</dbReference>
<dbReference type="Pfam" id="PF14202">
    <property type="entry name" value="TnpW"/>
    <property type="match status" value="1"/>
</dbReference>
<reference evidence="1 2" key="1">
    <citation type="submission" date="2018-02" db="EMBL/GenBank/DDBJ databases">
        <title>Complete genome sequencing of Faecalibacterium prausnitzii strains isolated from the human gut.</title>
        <authorList>
            <person name="Fitzgerald B.C."/>
            <person name="Shkoporov A.N."/>
            <person name="Ross P.R."/>
            <person name="Hill C."/>
        </authorList>
    </citation>
    <scope>NUCLEOTIDE SEQUENCE [LARGE SCALE GENOMIC DNA]</scope>
    <source>
        <strain evidence="1 2">APC923/61-1</strain>
    </source>
</reference>
<name>A0A329UFR8_9FIRM</name>
<dbReference type="AlphaFoldDB" id="A0A329UFR8"/>
<evidence type="ECO:0000313" key="2">
    <source>
        <dbReference type="Proteomes" id="UP000250583"/>
    </source>
</evidence>
<protein>
    <recommendedName>
        <fullName evidence="3">Transposon-encoded protein TnpW</fullName>
    </recommendedName>
</protein>
<proteinExistence type="predicted"/>
<accession>A0A329UFR8</accession>
<evidence type="ECO:0000313" key="1">
    <source>
        <dbReference type="EMBL" id="RAW60229.1"/>
    </source>
</evidence>
<comment type="caution">
    <text evidence="1">The sequence shown here is derived from an EMBL/GenBank/DDBJ whole genome shotgun (WGS) entry which is preliminary data.</text>
</comment>